<evidence type="ECO:0000313" key="1">
    <source>
        <dbReference type="EMBL" id="EKC65603.1"/>
    </source>
</evidence>
<gene>
    <name evidence="1" type="ORF">LEA_10236</name>
</gene>
<dbReference type="EMBL" id="AJWY01006886">
    <property type="protein sequence ID" value="EKC65603.1"/>
    <property type="molecule type" value="Genomic_DNA"/>
</dbReference>
<sequence length="50" mass="5907">HTIDAIEDYTGNLSLEFVDYRLDKHPNIPLKNVKSVTQRMLRRFMSLRAC</sequence>
<feature type="non-terminal residue" evidence="1">
    <location>
        <position position="1"/>
    </location>
</feature>
<reference evidence="1" key="1">
    <citation type="journal article" date="2013" name="Environ. Microbiol.">
        <title>Microbiota from the distal guts of lean and obese adolescents exhibit partial functional redundancy besides clear differences in community structure.</title>
        <authorList>
            <person name="Ferrer M."/>
            <person name="Ruiz A."/>
            <person name="Lanza F."/>
            <person name="Haange S.B."/>
            <person name="Oberbach A."/>
            <person name="Till H."/>
            <person name="Bargiela R."/>
            <person name="Campoy C."/>
            <person name="Segura M.T."/>
            <person name="Richter M."/>
            <person name="von Bergen M."/>
            <person name="Seifert J."/>
            <person name="Suarez A."/>
        </authorList>
    </citation>
    <scope>NUCLEOTIDE SEQUENCE</scope>
</reference>
<dbReference type="AlphaFoldDB" id="K1T7R2"/>
<accession>K1T7R2</accession>
<proteinExistence type="predicted"/>
<organism evidence="1">
    <name type="scientific">human gut metagenome</name>
    <dbReference type="NCBI Taxonomy" id="408170"/>
    <lineage>
        <taxon>unclassified sequences</taxon>
        <taxon>metagenomes</taxon>
        <taxon>organismal metagenomes</taxon>
    </lineage>
</organism>
<comment type="caution">
    <text evidence="1">The sequence shown here is derived from an EMBL/GenBank/DDBJ whole genome shotgun (WGS) entry which is preliminary data.</text>
</comment>
<name>K1T7R2_9ZZZZ</name>
<protein>
    <submittedName>
        <fullName evidence="1">Uncharacterized protein</fullName>
    </submittedName>
</protein>